<keyword evidence="4 8" id="KW-0812">Transmembrane</keyword>
<comment type="similarity">
    <text evidence="2">Belongs to the GLUTAMINE DUMPER 1 (TC 9.B.60) family.</text>
</comment>
<name>A0A6A1VK08_9ROSI</name>
<evidence type="ECO:0000256" key="2">
    <source>
        <dbReference type="ARBA" id="ARBA00009977"/>
    </source>
</evidence>
<comment type="subcellular location">
    <subcellularLocation>
        <location evidence="1">Membrane</location>
        <topology evidence="1">Single-pass membrane protein</topology>
    </subcellularLocation>
</comment>
<keyword evidence="3" id="KW-0813">Transport</keyword>
<comment type="caution">
    <text evidence="9">The sequence shown here is derived from an EMBL/GenBank/DDBJ whole genome shotgun (WGS) entry which is preliminary data.</text>
</comment>
<sequence>MKAASMPSSASGVRLWKSPVPYLFGSLALILLLLAVALIILLCSYRKRASNSSGENEGKPAKIMGTVVDTEPTIVVIMAGDEKPTYLATPSIPSTCPSEQV</sequence>
<feature type="transmembrane region" description="Helical" evidence="8">
    <location>
        <begin position="20"/>
        <end position="43"/>
    </location>
</feature>
<keyword evidence="7 8" id="KW-0472">Membrane</keyword>
<evidence type="ECO:0000256" key="3">
    <source>
        <dbReference type="ARBA" id="ARBA00022448"/>
    </source>
</evidence>
<proteinExistence type="inferred from homology"/>
<dbReference type="EMBL" id="RXIC02000024">
    <property type="protein sequence ID" value="KAB1211390.1"/>
    <property type="molecule type" value="Genomic_DNA"/>
</dbReference>
<evidence type="ECO:0000256" key="8">
    <source>
        <dbReference type="SAM" id="Phobius"/>
    </source>
</evidence>
<evidence type="ECO:0000256" key="4">
    <source>
        <dbReference type="ARBA" id="ARBA00022692"/>
    </source>
</evidence>
<accession>A0A6A1VK08</accession>
<dbReference type="PANTHER" id="PTHR33228:SF80">
    <property type="entry name" value="PROTEIN, PUTATIVE-RELATED"/>
    <property type="match status" value="1"/>
</dbReference>
<organism evidence="9 10">
    <name type="scientific">Morella rubra</name>
    <name type="common">Chinese bayberry</name>
    <dbReference type="NCBI Taxonomy" id="262757"/>
    <lineage>
        <taxon>Eukaryota</taxon>
        <taxon>Viridiplantae</taxon>
        <taxon>Streptophyta</taxon>
        <taxon>Embryophyta</taxon>
        <taxon>Tracheophyta</taxon>
        <taxon>Spermatophyta</taxon>
        <taxon>Magnoliopsida</taxon>
        <taxon>eudicotyledons</taxon>
        <taxon>Gunneridae</taxon>
        <taxon>Pentapetalae</taxon>
        <taxon>rosids</taxon>
        <taxon>fabids</taxon>
        <taxon>Fagales</taxon>
        <taxon>Myricaceae</taxon>
        <taxon>Morella</taxon>
    </lineage>
</organism>
<dbReference type="AlphaFoldDB" id="A0A6A1VK08"/>
<evidence type="ECO:0000313" key="9">
    <source>
        <dbReference type="EMBL" id="KAB1211390.1"/>
    </source>
</evidence>
<keyword evidence="6 8" id="KW-1133">Transmembrane helix</keyword>
<dbReference type="Proteomes" id="UP000516437">
    <property type="component" value="Chromosome 6"/>
</dbReference>
<evidence type="ECO:0000313" key="10">
    <source>
        <dbReference type="Proteomes" id="UP000516437"/>
    </source>
</evidence>
<evidence type="ECO:0000256" key="6">
    <source>
        <dbReference type="ARBA" id="ARBA00022989"/>
    </source>
</evidence>
<dbReference type="OrthoDB" id="770444at2759"/>
<dbReference type="GO" id="GO:0016020">
    <property type="term" value="C:membrane"/>
    <property type="evidence" value="ECO:0007669"/>
    <property type="project" value="UniProtKB-SubCell"/>
</dbReference>
<reference evidence="9 10" key="1">
    <citation type="journal article" date="2019" name="Plant Biotechnol. J.">
        <title>The red bayberry genome and genetic basis of sex determination.</title>
        <authorList>
            <person name="Jia H.M."/>
            <person name="Jia H.J."/>
            <person name="Cai Q.L."/>
            <person name="Wang Y."/>
            <person name="Zhao H.B."/>
            <person name="Yang W.F."/>
            <person name="Wang G.Y."/>
            <person name="Li Y.H."/>
            <person name="Zhan D.L."/>
            <person name="Shen Y.T."/>
            <person name="Niu Q.F."/>
            <person name="Chang L."/>
            <person name="Qiu J."/>
            <person name="Zhao L."/>
            <person name="Xie H.B."/>
            <person name="Fu W.Y."/>
            <person name="Jin J."/>
            <person name="Li X.W."/>
            <person name="Jiao Y."/>
            <person name="Zhou C.C."/>
            <person name="Tu T."/>
            <person name="Chai C.Y."/>
            <person name="Gao J.L."/>
            <person name="Fan L.J."/>
            <person name="van de Weg E."/>
            <person name="Wang J.Y."/>
            <person name="Gao Z.S."/>
        </authorList>
    </citation>
    <scope>NUCLEOTIDE SEQUENCE [LARGE SCALE GENOMIC DNA]</scope>
    <source>
        <tissue evidence="9">Leaves</tissue>
    </source>
</reference>
<evidence type="ECO:0000256" key="5">
    <source>
        <dbReference type="ARBA" id="ARBA00022970"/>
    </source>
</evidence>
<dbReference type="GO" id="GO:0006865">
    <property type="term" value="P:amino acid transport"/>
    <property type="evidence" value="ECO:0007669"/>
    <property type="project" value="UniProtKB-KW"/>
</dbReference>
<protein>
    <submittedName>
        <fullName evidence="9">Protein GLUTAMINE DUMPER 2</fullName>
    </submittedName>
</protein>
<gene>
    <name evidence="9" type="ORF">CJ030_MR6G021420</name>
</gene>
<keyword evidence="5" id="KW-0029">Amino-acid transport</keyword>
<evidence type="ECO:0000256" key="1">
    <source>
        <dbReference type="ARBA" id="ARBA00004167"/>
    </source>
</evidence>
<keyword evidence="10" id="KW-1185">Reference proteome</keyword>
<dbReference type="InterPro" id="IPR040359">
    <property type="entry name" value="GDU"/>
</dbReference>
<dbReference type="GO" id="GO:0080143">
    <property type="term" value="P:regulation of amino acid export"/>
    <property type="evidence" value="ECO:0007669"/>
    <property type="project" value="InterPro"/>
</dbReference>
<evidence type="ECO:0000256" key="7">
    <source>
        <dbReference type="ARBA" id="ARBA00023136"/>
    </source>
</evidence>
<dbReference type="PANTHER" id="PTHR33228">
    <property type="entry name" value="PROTEIN GLUTAMINE DUMPER 4-RELATED"/>
    <property type="match status" value="1"/>
</dbReference>